<sequence length="350" mass="37944">MLAPDAPISYTTEEEDRLTLKMMKNKLEDGELGVFGAEKYFKGVIDEELVKTSNTGGRYCPYRPPEKHEEPCAVPKPKNPSSVRSESSMNSRKGLLVNNGPNGNNHSKKTSVKSLLASLGCKCRDKGSVKVREAKQPVKDVDSGQNTKPVSSKRADEDVNIKREDCFTFPVLNPPIEEILDSSRNEGQTDTGSDESSDLFEIESFSTNENNSFLAGQAMKNSAYAPSEASVAWSVATASVADFSTPEDLVVTRNVKGNLGILSGCKSVKAVRISGDERGSNEKAGVVVSSARREWCNRLDSDTPVAKIQADTKLICAGSGLHISQNGFGVARPVHKTHSKHASSHHLYLK</sequence>
<dbReference type="PANTHER" id="PTHR33781">
    <property type="entry name" value="PROTEIN PHYTOCHROME KINASE SUBSTRATE 1-RELATED"/>
    <property type="match status" value="1"/>
</dbReference>
<dbReference type="PANTHER" id="PTHR33781:SF21">
    <property type="entry name" value="PROTEIN PHYTOCHROME KINASE SUBSTRATE 1-LIKE"/>
    <property type="match status" value="1"/>
</dbReference>
<feature type="compositionally biased region" description="Basic and acidic residues" evidence="1">
    <location>
        <begin position="132"/>
        <end position="142"/>
    </location>
</feature>
<reference evidence="2" key="3">
    <citation type="submission" date="2020-06" db="EMBL/GenBank/DDBJ databases">
        <title>Helianthus annuus Genome sequencing and assembly Release 2.</title>
        <authorList>
            <person name="Gouzy J."/>
            <person name="Langlade N."/>
            <person name="Munos S."/>
        </authorList>
    </citation>
    <scope>NUCLEOTIDE SEQUENCE</scope>
    <source>
        <tissue evidence="2">Leaves</tissue>
    </source>
</reference>
<gene>
    <name evidence="3" type="ORF">HannXRQ_Chr12g0362581</name>
    <name evidence="2" type="ORF">HanXRQr2_Chr12g0531311</name>
</gene>
<dbReference type="OrthoDB" id="1916150at2759"/>
<dbReference type="AlphaFoldDB" id="A0A251T031"/>
<proteinExistence type="predicted"/>
<evidence type="ECO:0000313" key="4">
    <source>
        <dbReference type="Proteomes" id="UP000215914"/>
    </source>
</evidence>
<evidence type="ECO:0008006" key="5">
    <source>
        <dbReference type="Google" id="ProtNLM"/>
    </source>
</evidence>
<feature type="region of interest" description="Disordered" evidence="1">
    <location>
        <begin position="132"/>
        <end position="156"/>
    </location>
</feature>
<name>A0A251T031_HELAN</name>
<feature type="region of interest" description="Disordered" evidence="1">
    <location>
        <begin position="62"/>
        <end position="109"/>
    </location>
</feature>
<dbReference type="GO" id="GO:0009638">
    <property type="term" value="P:phototropism"/>
    <property type="evidence" value="ECO:0007669"/>
    <property type="project" value="InterPro"/>
</dbReference>
<reference evidence="3" key="2">
    <citation type="submission" date="2017-02" db="EMBL/GenBank/DDBJ databases">
        <title>Sunflower complete genome.</title>
        <authorList>
            <person name="Langlade N."/>
            <person name="Munos S."/>
        </authorList>
    </citation>
    <scope>NUCLEOTIDE SEQUENCE [LARGE SCALE GENOMIC DNA]</scope>
    <source>
        <tissue evidence="3">Leaves</tissue>
    </source>
</reference>
<accession>A0A251T031</accession>
<protein>
    <recommendedName>
        <fullName evidence="5">Protein PHYTOCHROME KINASE SUBSTRATE 1-like</fullName>
    </recommendedName>
</protein>
<evidence type="ECO:0000313" key="2">
    <source>
        <dbReference type="EMBL" id="KAF5777067.1"/>
    </source>
</evidence>
<dbReference type="EMBL" id="CM007901">
    <property type="protein sequence ID" value="OTG04460.1"/>
    <property type="molecule type" value="Genomic_DNA"/>
</dbReference>
<dbReference type="FunCoup" id="A0A251T031">
    <property type="interactions" value="924"/>
</dbReference>
<dbReference type="EMBL" id="MNCJ02000327">
    <property type="protein sequence ID" value="KAF5777067.1"/>
    <property type="molecule type" value="Genomic_DNA"/>
</dbReference>
<dbReference type="InterPro" id="IPR039615">
    <property type="entry name" value="PKS"/>
</dbReference>
<dbReference type="InParanoid" id="A0A251T031"/>
<dbReference type="Gramene" id="mRNA:HanXRQr2_Chr12g0531311">
    <property type="protein sequence ID" value="CDS:HanXRQr2_Chr12g0531311.1"/>
    <property type="gene ID" value="HanXRQr2_Chr12g0531311"/>
</dbReference>
<reference evidence="2 4" key="1">
    <citation type="journal article" date="2017" name="Nature">
        <title>The sunflower genome provides insights into oil metabolism, flowering and Asterid evolution.</title>
        <authorList>
            <person name="Badouin H."/>
            <person name="Gouzy J."/>
            <person name="Grassa C.J."/>
            <person name="Murat F."/>
            <person name="Staton S.E."/>
            <person name="Cottret L."/>
            <person name="Lelandais-Briere C."/>
            <person name="Owens G.L."/>
            <person name="Carrere S."/>
            <person name="Mayjonade B."/>
            <person name="Legrand L."/>
            <person name="Gill N."/>
            <person name="Kane N.C."/>
            <person name="Bowers J.E."/>
            <person name="Hubner S."/>
            <person name="Bellec A."/>
            <person name="Berard A."/>
            <person name="Berges H."/>
            <person name="Blanchet N."/>
            <person name="Boniface M.C."/>
            <person name="Brunel D."/>
            <person name="Catrice O."/>
            <person name="Chaidir N."/>
            <person name="Claudel C."/>
            <person name="Donnadieu C."/>
            <person name="Faraut T."/>
            <person name="Fievet G."/>
            <person name="Helmstetter N."/>
            <person name="King M."/>
            <person name="Knapp S.J."/>
            <person name="Lai Z."/>
            <person name="Le Paslier M.C."/>
            <person name="Lippi Y."/>
            <person name="Lorenzon L."/>
            <person name="Mandel J.R."/>
            <person name="Marage G."/>
            <person name="Marchand G."/>
            <person name="Marquand E."/>
            <person name="Bret-Mestries E."/>
            <person name="Morien E."/>
            <person name="Nambeesan S."/>
            <person name="Nguyen T."/>
            <person name="Pegot-Espagnet P."/>
            <person name="Pouilly N."/>
            <person name="Raftis F."/>
            <person name="Sallet E."/>
            <person name="Schiex T."/>
            <person name="Thomas J."/>
            <person name="Vandecasteele C."/>
            <person name="Vares D."/>
            <person name="Vear F."/>
            <person name="Vautrin S."/>
            <person name="Crespi M."/>
            <person name="Mangin B."/>
            <person name="Burke J.M."/>
            <person name="Salse J."/>
            <person name="Munos S."/>
            <person name="Vincourt P."/>
            <person name="Rieseberg L.H."/>
            <person name="Langlade N.B."/>
        </authorList>
    </citation>
    <scope>NUCLEOTIDE SEQUENCE [LARGE SCALE GENOMIC DNA]</scope>
    <source>
        <strain evidence="4">cv. SF193</strain>
        <tissue evidence="2">Leaves</tissue>
    </source>
</reference>
<dbReference type="Proteomes" id="UP000215914">
    <property type="component" value="Chromosome 12"/>
</dbReference>
<evidence type="ECO:0000313" key="3">
    <source>
        <dbReference type="EMBL" id="OTG04460.1"/>
    </source>
</evidence>
<evidence type="ECO:0000256" key="1">
    <source>
        <dbReference type="SAM" id="MobiDB-lite"/>
    </source>
</evidence>
<keyword evidence="4" id="KW-1185">Reference proteome</keyword>
<feature type="compositionally biased region" description="Low complexity" evidence="1">
    <location>
        <begin position="81"/>
        <end position="91"/>
    </location>
</feature>
<organism evidence="3 4">
    <name type="scientific">Helianthus annuus</name>
    <name type="common">Common sunflower</name>
    <dbReference type="NCBI Taxonomy" id="4232"/>
    <lineage>
        <taxon>Eukaryota</taxon>
        <taxon>Viridiplantae</taxon>
        <taxon>Streptophyta</taxon>
        <taxon>Embryophyta</taxon>
        <taxon>Tracheophyta</taxon>
        <taxon>Spermatophyta</taxon>
        <taxon>Magnoliopsida</taxon>
        <taxon>eudicotyledons</taxon>
        <taxon>Gunneridae</taxon>
        <taxon>Pentapetalae</taxon>
        <taxon>asterids</taxon>
        <taxon>campanulids</taxon>
        <taxon>Asterales</taxon>
        <taxon>Asteraceae</taxon>
        <taxon>Asteroideae</taxon>
        <taxon>Heliantheae alliance</taxon>
        <taxon>Heliantheae</taxon>
        <taxon>Helianthus</taxon>
    </lineage>
</organism>